<dbReference type="InterPro" id="IPR036390">
    <property type="entry name" value="WH_DNA-bd_sf"/>
</dbReference>
<dbReference type="InterPro" id="IPR036388">
    <property type="entry name" value="WH-like_DNA-bd_sf"/>
</dbReference>
<organism evidence="2 3">
    <name type="scientific">Candidatus Desulfobacillus denitrificans</name>
    <dbReference type="NCBI Taxonomy" id="2608985"/>
    <lineage>
        <taxon>Bacteria</taxon>
        <taxon>Pseudomonadati</taxon>
        <taxon>Pseudomonadota</taxon>
        <taxon>Betaproteobacteria</taxon>
        <taxon>Candidatus Desulfobacillus</taxon>
    </lineage>
</organism>
<evidence type="ECO:0000313" key="3">
    <source>
        <dbReference type="Proteomes" id="UP000662914"/>
    </source>
</evidence>
<dbReference type="KEGG" id="ddz:DSYM_18420"/>
<dbReference type="Gene3D" id="1.10.10.10">
    <property type="entry name" value="Winged helix-like DNA-binding domain superfamily/Winged helix DNA-binding domain"/>
    <property type="match status" value="1"/>
</dbReference>
<dbReference type="GO" id="GO:0003700">
    <property type="term" value="F:DNA-binding transcription factor activity"/>
    <property type="evidence" value="ECO:0007669"/>
    <property type="project" value="InterPro"/>
</dbReference>
<protein>
    <recommendedName>
        <fullName evidence="1">HTH marR-type domain-containing protein</fullName>
    </recommendedName>
</protein>
<dbReference type="SUPFAM" id="SSF46785">
    <property type="entry name" value="Winged helix' DNA-binding domain"/>
    <property type="match status" value="1"/>
</dbReference>
<name>A0A809R0H6_9PROT</name>
<dbReference type="Proteomes" id="UP000662914">
    <property type="component" value="Chromosome"/>
</dbReference>
<dbReference type="GO" id="GO:0006950">
    <property type="term" value="P:response to stress"/>
    <property type="evidence" value="ECO:0007669"/>
    <property type="project" value="TreeGrafter"/>
</dbReference>
<proteinExistence type="predicted"/>
<dbReference type="EMBL" id="AP021857">
    <property type="protein sequence ID" value="BBO21143.1"/>
    <property type="molecule type" value="Genomic_DNA"/>
</dbReference>
<dbReference type="Pfam" id="PF12802">
    <property type="entry name" value="MarR_2"/>
    <property type="match status" value="1"/>
</dbReference>
<dbReference type="PANTHER" id="PTHR33164:SF99">
    <property type="entry name" value="MARR FAMILY REGULATORY PROTEIN"/>
    <property type="match status" value="1"/>
</dbReference>
<dbReference type="InterPro" id="IPR000835">
    <property type="entry name" value="HTH_MarR-typ"/>
</dbReference>
<dbReference type="SMART" id="SM00347">
    <property type="entry name" value="HTH_MARR"/>
    <property type="match status" value="1"/>
</dbReference>
<dbReference type="PANTHER" id="PTHR33164">
    <property type="entry name" value="TRANSCRIPTIONAL REGULATOR, MARR FAMILY"/>
    <property type="match status" value="1"/>
</dbReference>
<feature type="domain" description="HTH marR-type" evidence="1">
    <location>
        <begin position="37"/>
        <end position="135"/>
    </location>
</feature>
<evidence type="ECO:0000259" key="1">
    <source>
        <dbReference type="SMART" id="SM00347"/>
    </source>
</evidence>
<dbReference type="InterPro" id="IPR039422">
    <property type="entry name" value="MarR/SlyA-like"/>
</dbReference>
<evidence type="ECO:0000313" key="2">
    <source>
        <dbReference type="EMBL" id="BBO21143.1"/>
    </source>
</evidence>
<accession>A0A809R0H6</accession>
<dbReference type="AlphaFoldDB" id="A0A809R0H6"/>
<reference evidence="2" key="1">
    <citation type="journal article" name="DNA Res.">
        <title>The physiological potential of anammox bacteria as revealed by their core genome structure.</title>
        <authorList>
            <person name="Okubo T."/>
            <person name="Toyoda A."/>
            <person name="Fukuhara K."/>
            <person name="Uchiyama I."/>
            <person name="Harigaya Y."/>
            <person name="Kuroiwa M."/>
            <person name="Suzuki T."/>
            <person name="Murakami Y."/>
            <person name="Suwa Y."/>
            <person name="Takami H."/>
        </authorList>
    </citation>
    <scope>NUCLEOTIDE SEQUENCE</scope>
    <source>
        <strain evidence="2">317325-3</strain>
    </source>
</reference>
<sequence length="160" mass="17342">MAGMRETPASPETPSQPLRQAILAVRRLFHVLAGLPLAEPGITASQRAVLDILQARGSRTVPQVAREQGVSRQHVQVVANGLLDAGLVEQLDNPDHLRSPLLRLSAAGLKAVDTARRRESRLLADLARRIPGSDLKVTLKTLNAMETELSRRDARAGSRV</sequence>
<gene>
    <name evidence="2" type="ORF">DSYM_18420</name>
</gene>